<name>A0A8J4YBZ4_CHIOP</name>
<feature type="region of interest" description="Disordered" evidence="1">
    <location>
        <begin position="63"/>
        <end position="114"/>
    </location>
</feature>
<organism evidence="2 3">
    <name type="scientific">Chionoecetes opilio</name>
    <name type="common">Atlantic snow crab</name>
    <name type="synonym">Cancer opilio</name>
    <dbReference type="NCBI Taxonomy" id="41210"/>
    <lineage>
        <taxon>Eukaryota</taxon>
        <taxon>Metazoa</taxon>
        <taxon>Ecdysozoa</taxon>
        <taxon>Arthropoda</taxon>
        <taxon>Crustacea</taxon>
        <taxon>Multicrustacea</taxon>
        <taxon>Malacostraca</taxon>
        <taxon>Eumalacostraca</taxon>
        <taxon>Eucarida</taxon>
        <taxon>Decapoda</taxon>
        <taxon>Pleocyemata</taxon>
        <taxon>Brachyura</taxon>
        <taxon>Eubrachyura</taxon>
        <taxon>Majoidea</taxon>
        <taxon>Majidae</taxon>
        <taxon>Chionoecetes</taxon>
    </lineage>
</organism>
<sequence>MPLEEKRNVVANLRSMEDQRNPPPKVCVEEADLDNKTVASFVTKNTENSWICWTSTKVPRRRSCHVGDEPHVPGRGKASTWPSRPNDPRGTRGRSCADFTKNPRTKSETSCNASFSCRRPPEMYPTAKKYGHCAT</sequence>
<evidence type="ECO:0000256" key="1">
    <source>
        <dbReference type="SAM" id="MobiDB-lite"/>
    </source>
</evidence>
<dbReference type="AlphaFoldDB" id="A0A8J4YBZ4"/>
<gene>
    <name evidence="2" type="ORF">GWK47_039012</name>
</gene>
<proteinExistence type="predicted"/>
<dbReference type="Proteomes" id="UP000770661">
    <property type="component" value="Unassembled WGS sequence"/>
</dbReference>
<feature type="region of interest" description="Disordered" evidence="1">
    <location>
        <begin position="1"/>
        <end position="25"/>
    </location>
</feature>
<evidence type="ECO:0000313" key="2">
    <source>
        <dbReference type="EMBL" id="KAG0725230.1"/>
    </source>
</evidence>
<accession>A0A8J4YBZ4</accession>
<reference evidence="2" key="1">
    <citation type="submission" date="2020-07" db="EMBL/GenBank/DDBJ databases">
        <title>The High-quality genome of the commercially important snow crab, Chionoecetes opilio.</title>
        <authorList>
            <person name="Jeong J.-H."/>
            <person name="Ryu S."/>
        </authorList>
    </citation>
    <scope>NUCLEOTIDE SEQUENCE</scope>
    <source>
        <strain evidence="2">MADBK_172401_WGS</strain>
        <tissue evidence="2">Digestive gland</tissue>
    </source>
</reference>
<keyword evidence="3" id="KW-1185">Reference proteome</keyword>
<protein>
    <submittedName>
        <fullName evidence="2">Uncharacterized protein</fullName>
    </submittedName>
</protein>
<comment type="caution">
    <text evidence="2">The sequence shown here is derived from an EMBL/GenBank/DDBJ whole genome shotgun (WGS) entry which is preliminary data.</text>
</comment>
<dbReference type="EMBL" id="JACEEZ010005836">
    <property type="protein sequence ID" value="KAG0725230.1"/>
    <property type="molecule type" value="Genomic_DNA"/>
</dbReference>
<evidence type="ECO:0000313" key="3">
    <source>
        <dbReference type="Proteomes" id="UP000770661"/>
    </source>
</evidence>